<dbReference type="InterPro" id="IPR004161">
    <property type="entry name" value="EFTu-like_2"/>
</dbReference>
<dbReference type="Gene3D" id="3.40.50.300">
    <property type="entry name" value="P-loop containing nucleotide triphosphate hydrolases"/>
    <property type="match status" value="1"/>
</dbReference>
<dbReference type="GeneTree" id="ENSGT00940000155636"/>
<feature type="compositionally biased region" description="Gly residues" evidence="4">
    <location>
        <begin position="11"/>
        <end position="32"/>
    </location>
</feature>
<dbReference type="InterPro" id="IPR000795">
    <property type="entry name" value="T_Tr_GTP-bd_dom"/>
</dbReference>
<evidence type="ECO:0000313" key="7">
    <source>
        <dbReference type="Proteomes" id="UP000261340"/>
    </source>
</evidence>
<reference evidence="6" key="2">
    <citation type="submission" date="2025-09" db="UniProtKB">
        <authorList>
            <consortium name="Ensembl"/>
        </authorList>
    </citation>
    <scope>IDENTIFICATION</scope>
</reference>
<dbReference type="GO" id="GO:0003746">
    <property type="term" value="F:translation elongation factor activity"/>
    <property type="evidence" value="ECO:0007669"/>
    <property type="project" value="TreeGrafter"/>
</dbReference>
<evidence type="ECO:0000256" key="1">
    <source>
        <dbReference type="ARBA" id="ARBA00007249"/>
    </source>
</evidence>
<dbReference type="Ensembl" id="ENSACIT00000003059.1">
    <property type="protein sequence ID" value="ENSACIP00000002960.1"/>
    <property type="gene ID" value="ENSACIG00000002352.1"/>
</dbReference>
<dbReference type="PANTHER" id="PTHR43721:SF3">
    <property type="entry name" value="GTP-BINDING PROTEIN 2"/>
    <property type="match status" value="1"/>
</dbReference>
<dbReference type="InterPro" id="IPR035531">
    <property type="entry name" value="GTPBP1-like"/>
</dbReference>
<dbReference type="OMA" id="ENMPMKI"/>
<evidence type="ECO:0000259" key="5">
    <source>
        <dbReference type="PROSITE" id="PS51722"/>
    </source>
</evidence>
<dbReference type="SUPFAM" id="SSF52540">
    <property type="entry name" value="P-loop containing nucleoside triphosphate hydrolases"/>
    <property type="match status" value="1"/>
</dbReference>
<dbReference type="GO" id="GO:0005525">
    <property type="term" value="F:GTP binding"/>
    <property type="evidence" value="ECO:0007669"/>
    <property type="project" value="UniProtKB-KW"/>
</dbReference>
<evidence type="ECO:0000256" key="2">
    <source>
        <dbReference type="ARBA" id="ARBA00022741"/>
    </source>
</evidence>
<evidence type="ECO:0000256" key="4">
    <source>
        <dbReference type="SAM" id="MobiDB-lite"/>
    </source>
</evidence>
<dbReference type="Pfam" id="PF00009">
    <property type="entry name" value="GTP_EFTU"/>
    <property type="match status" value="1"/>
</dbReference>
<evidence type="ECO:0000256" key="3">
    <source>
        <dbReference type="ARBA" id="ARBA00023134"/>
    </source>
</evidence>
<protein>
    <submittedName>
        <fullName evidence="6">GTP binding protein 2</fullName>
    </submittedName>
</protein>
<feature type="domain" description="Tr-type G" evidence="5">
    <location>
        <begin position="165"/>
        <end position="393"/>
    </location>
</feature>
<dbReference type="FunFam" id="3.40.50.300:FF:000091">
    <property type="entry name" value="Probable GTP-binding protein 1"/>
    <property type="match status" value="1"/>
</dbReference>
<dbReference type="GO" id="GO:0003924">
    <property type="term" value="F:GTPase activity"/>
    <property type="evidence" value="ECO:0007669"/>
    <property type="project" value="InterPro"/>
</dbReference>
<sequence length="592" mass="65141">MDARVSEFFGSGNGHSSGSQGGVSSGKSGNGYGVAPKKASAKSKKAKARLSRNFKPSNNTPYLPPELKLVNPTQYRFEHLATQMKWRLQEGRGEAVYQIGVEDNGMLVGLSEEEMRASLKTLHRLAEKIGADITILREREVDYDSDVPRKIAEVLIRKVPDDQQFLDLRVAVLGNVDSGKSTLLGVLTQGELDNGRGRARLNLFRHLHEIQTGRTSSISFEILGFNSKGEVVNYSESRTAEEICESASKMITFIDLAGHHKYLKTTIFGLTSYCPDFAMLVVSANTGIAGTTREHLGLAMALKVPIFIVISKVDLCTRATVERTVRQLERVLKQPGCNKVPMVVSSTDDAVTAAQQFAQSPSITPIFTLSSVSGESLDLLKVFFNIIPPLSNSKEQEELMQQLTEFQVDEIYTVPEVGTVVGGTLYSGICREGDHLVVGPTDSGQFHKLTVGSIQRNRSACRVLRAGQAATLALGNFDRSLLRKGMVMVSPEMDPTICWMFEAEIVLLFHAKTFHKGFQVTVHIGNVRQTAIVDAVYGKEELRTGEKAVVLFKFIKHPEYLKVGAKVLFREGVTKGIGHVTKLQPISQYQTF</sequence>
<dbReference type="InterPro" id="IPR027417">
    <property type="entry name" value="P-loop_NTPase"/>
</dbReference>
<dbReference type="SUPFAM" id="SSF50447">
    <property type="entry name" value="Translation proteins"/>
    <property type="match status" value="1"/>
</dbReference>
<dbReference type="CDD" id="cd03708">
    <property type="entry name" value="GTPBP_III"/>
    <property type="match status" value="1"/>
</dbReference>
<dbReference type="AlphaFoldDB" id="A0A3Q0R0D0"/>
<dbReference type="InterPro" id="IPR050055">
    <property type="entry name" value="EF-Tu_GTPase"/>
</dbReference>
<dbReference type="CDD" id="cd04165">
    <property type="entry name" value="GTPBP1_like"/>
    <property type="match status" value="1"/>
</dbReference>
<dbReference type="Proteomes" id="UP000261340">
    <property type="component" value="Unplaced"/>
</dbReference>
<reference evidence="6" key="1">
    <citation type="submission" date="2025-08" db="UniProtKB">
        <authorList>
            <consortium name="Ensembl"/>
        </authorList>
    </citation>
    <scope>IDENTIFICATION</scope>
</reference>
<dbReference type="InterPro" id="IPR009001">
    <property type="entry name" value="Transl_elong_EF1A/Init_IF2_C"/>
</dbReference>
<dbReference type="STRING" id="61819.ENSACIP00000002960"/>
<dbReference type="SUPFAM" id="SSF50465">
    <property type="entry name" value="EF-Tu/eEF-1alpha/eIF2-gamma C-terminal domain"/>
    <property type="match status" value="1"/>
</dbReference>
<dbReference type="Pfam" id="PF03144">
    <property type="entry name" value="GTP_EFTU_D2"/>
    <property type="match status" value="1"/>
</dbReference>
<comment type="similarity">
    <text evidence="1">Belongs to the TRAFAC class translation factor GTPase superfamily. Classic translation factor GTPase family. EF-Tu/EF-1A subfamily.</text>
</comment>
<keyword evidence="3" id="KW-0342">GTP-binding</keyword>
<dbReference type="PANTHER" id="PTHR43721">
    <property type="entry name" value="ELONGATION FACTOR TU-RELATED"/>
    <property type="match status" value="1"/>
</dbReference>
<dbReference type="CDD" id="cd03694">
    <property type="entry name" value="GTPBP_II"/>
    <property type="match status" value="1"/>
</dbReference>
<keyword evidence="7" id="KW-1185">Reference proteome</keyword>
<keyword evidence="2" id="KW-0547">Nucleotide-binding</keyword>
<evidence type="ECO:0000313" key="6">
    <source>
        <dbReference type="Ensembl" id="ENSACIP00000002960.1"/>
    </source>
</evidence>
<proteinExistence type="inferred from homology"/>
<dbReference type="FunFam" id="2.40.30.10:FF:000014">
    <property type="entry name" value="Probable GTP-binding protein 1"/>
    <property type="match status" value="1"/>
</dbReference>
<dbReference type="PROSITE" id="PS51722">
    <property type="entry name" value="G_TR_2"/>
    <property type="match status" value="1"/>
</dbReference>
<organism evidence="6 7">
    <name type="scientific">Amphilophus citrinellus</name>
    <name type="common">Midas cichlid</name>
    <name type="synonym">Cichlasoma citrinellum</name>
    <dbReference type="NCBI Taxonomy" id="61819"/>
    <lineage>
        <taxon>Eukaryota</taxon>
        <taxon>Metazoa</taxon>
        <taxon>Chordata</taxon>
        <taxon>Craniata</taxon>
        <taxon>Vertebrata</taxon>
        <taxon>Euteleostomi</taxon>
        <taxon>Actinopterygii</taxon>
        <taxon>Neopterygii</taxon>
        <taxon>Teleostei</taxon>
        <taxon>Neoteleostei</taxon>
        <taxon>Acanthomorphata</taxon>
        <taxon>Ovalentaria</taxon>
        <taxon>Cichlomorphae</taxon>
        <taxon>Cichliformes</taxon>
        <taxon>Cichlidae</taxon>
        <taxon>New World cichlids</taxon>
        <taxon>Cichlasomatinae</taxon>
        <taxon>Heroini</taxon>
        <taxon>Amphilophus</taxon>
    </lineage>
</organism>
<name>A0A3Q0R0D0_AMPCI</name>
<accession>A0A3Q0R0D0</accession>
<dbReference type="InterPro" id="IPR009000">
    <property type="entry name" value="Transl_B-barrel_sf"/>
</dbReference>
<feature type="compositionally biased region" description="Basic residues" evidence="4">
    <location>
        <begin position="39"/>
        <end position="52"/>
    </location>
</feature>
<feature type="region of interest" description="Disordered" evidence="4">
    <location>
        <begin position="1"/>
        <end position="65"/>
    </location>
</feature>
<dbReference type="Gene3D" id="2.40.30.10">
    <property type="entry name" value="Translation factors"/>
    <property type="match status" value="1"/>
</dbReference>